<accession>A0A818HB61</accession>
<proteinExistence type="predicted"/>
<evidence type="ECO:0000313" key="1">
    <source>
        <dbReference type="EMBL" id="CAF3505679.1"/>
    </source>
</evidence>
<dbReference type="EMBL" id="CAJOAX010000090">
    <property type="protein sequence ID" value="CAF3505679.1"/>
    <property type="molecule type" value="Genomic_DNA"/>
</dbReference>
<sequence>MQVAGDNSVLVHKSDDNVTIKNQMSDGAFDLTQKDHAKCLCSREKYYRELYRHLIKFHKLTVSSIEVIRQAIQNNENPFEKTLFQLNDIVIDQINHLQCPFSIHNDALKITHKSPKRYCRTVKPQLAYSLLLQ</sequence>
<organism evidence="1 2">
    <name type="scientific">Rotaria sordida</name>
    <dbReference type="NCBI Taxonomy" id="392033"/>
    <lineage>
        <taxon>Eukaryota</taxon>
        <taxon>Metazoa</taxon>
        <taxon>Spiralia</taxon>
        <taxon>Gnathifera</taxon>
        <taxon>Rotifera</taxon>
        <taxon>Eurotatoria</taxon>
        <taxon>Bdelloidea</taxon>
        <taxon>Philodinida</taxon>
        <taxon>Philodinidae</taxon>
        <taxon>Rotaria</taxon>
    </lineage>
</organism>
<comment type="caution">
    <text evidence="1">The sequence shown here is derived from an EMBL/GenBank/DDBJ whole genome shotgun (WGS) entry which is preliminary data.</text>
</comment>
<protein>
    <submittedName>
        <fullName evidence="1">Uncharacterized protein</fullName>
    </submittedName>
</protein>
<name>A0A818HB61_9BILA</name>
<dbReference type="AlphaFoldDB" id="A0A818HB61"/>
<reference evidence="1" key="1">
    <citation type="submission" date="2021-02" db="EMBL/GenBank/DDBJ databases">
        <authorList>
            <person name="Nowell W R."/>
        </authorList>
    </citation>
    <scope>NUCLEOTIDE SEQUENCE</scope>
</reference>
<evidence type="ECO:0000313" key="2">
    <source>
        <dbReference type="Proteomes" id="UP000663823"/>
    </source>
</evidence>
<dbReference type="Proteomes" id="UP000663823">
    <property type="component" value="Unassembled WGS sequence"/>
</dbReference>
<gene>
    <name evidence="1" type="ORF">OTI717_LOCUS1962</name>
</gene>